<dbReference type="AlphaFoldDB" id="A0A2H9T996"/>
<sequence>MSHIVCFPEMTTQLFYLMYLSRHLLSYLLFSLIILFIGSISGITEMLPVNTKPHLTLHHYKKKIGYLFYSNKMAYKVKDVFYIESLKQYAVLLYQTEENDFSPTVPCILTIKH</sequence>
<keyword evidence="1" id="KW-0472">Membrane</keyword>
<gene>
    <name evidence="2" type="ORF">CI610_01252</name>
</gene>
<evidence type="ECO:0000313" key="2">
    <source>
        <dbReference type="EMBL" id="PJE79783.1"/>
    </source>
</evidence>
<name>A0A2H9T996_9ZZZZ</name>
<reference evidence="2" key="1">
    <citation type="journal article" date="2017" name="Appl. Environ. Microbiol.">
        <title>Molecular characterization of an Endozoicomonas-like organism causing infection in king scallop Pecten maximus L.</title>
        <authorList>
            <person name="Cano I."/>
            <person name="van Aerle R."/>
            <person name="Ross S."/>
            <person name="Verner-Jeffreys D.W."/>
            <person name="Paley R.K."/>
            <person name="Rimmer G."/>
            <person name="Ryder D."/>
            <person name="Hooper P."/>
            <person name="Stone D."/>
            <person name="Feist S.W."/>
        </authorList>
    </citation>
    <scope>NUCLEOTIDE SEQUENCE</scope>
</reference>
<dbReference type="EMBL" id="NSIT01000048">
    <property type="protein sequence ID" value="PJE79783.1"/>
    <property type="molecule type" value="Genomic_DNA"/>
</dbReference>
<accession>A0A2H9T996</accession>
<feature type="transmembrane region" description="Helical" evidence="1">
    <location>
        <begin position="24"/>
        <end position="43"/>
    </location>
</feature>
<keyword evidence="1" id="KW-1133">Transmembrane helix</keyword>
<protein>
    <submittedName>
        <fullName evidence="2">Uncharacterized protein</fullName>
    </submittedName>
</protein>
<evidence type="ECO:0000256" key="1">
    <source>
        <dbReference type="SAM" id="Phobius"/>
    </source>
</evidence>
<keyword evidence="1" id="KW-0812">Transmembrane</keyword>
<proteinExistence type="predicted"/>
<organism evidence="2">
    <name type="scientific">invertebrate metagenome</name>
    <dbReference type="NCBI Taxonomy" id="1711999"/>
    <lineage>
        <taxon>unclassified sequences</taxon>
        <taxon>metagenomes</taxon>
        <taxon>organismal metagenomes</taxon>
    </lineage>
</organism>
<comment type="caution">
    <text evidence="2">The sequence shown here is derived from an EMBL/GenBank/DDBJ whole genome shotgun (WGS) entry which is preliminary data.</text>
</comment>